<dbReference type="Proteomes" id="UP000054217">
    <property type="component" value="Unassembled WGS sequence"/>
</dbReference>
<evidence type="ECO:0000256" key="1">
    <source>
        <dbReference type="SAM" id="MobiDB-lite"/>
    </source>
</evidence>
<sequence length="324" mass="36073">MLPQNSSLPIDVHTPRSSFSVIHSLNGGSLQQLCDKLTRKGRVEFRNKRVGPGWIKYFWNNTVWNLDDADDYTIFVRRHNPTPASNEGNVVTQTTLHVNDPSSQLPGPPEYQNPSFYVFQSSRTTSPLPRSDHSVKGNSEQHTNHKTVNTGVAKHRKDFEKFHNENGVRTVVGSIGPVTNVRMLLRKGYRHVYMSRKFALKHGFIPADAAPGHYGYGGLVNLGKWPITLTVADRPPLHGVGSAEPSAPTTESPLRLQSKTVSVPVYLSEEPHFDVVLGRSFFECRQIKLSTVDPTEVICLDTGEKVECQLVVLKDGRGEVVIVT</sequence>
<feature type="region of interest" description="Disordered" evidence="1">
    <location>
        <begin position="122"/>
        <end position="143"/>
    </location>
</feature>
<keyword evidence="3" id="KW-1185">Reference proteome</keyword>
<gene>
    <name evidence="2" type="ORF">M404DRAFT_130893</name>
</gene>
<dbReference type="AlphaFoldDB" id="A0A0C3PNP9"/>
<reference evidence="2 3" key="1">
    <citation type="submission" date="2014-04" db="EMBL/GenBank/DDBJ databases">
        <authorList>
            <consortium name="DOE Joint Genome Institute"/>
            <person name="Kuo A."/>
            <person name="Kohler A."/>
            <person name="Costa M.D."/>
            <person name="Nagy L.G."/>
            <person name="Floudas D."/>
            <person name="Copeland A."/>
            <person name="Barry K.W."/>
            <person name="Cichocki N."/>
            <person name="Veneault-Fourrey C."/>
            <person name="LaButti K."/>
            <person name="Lindquist E.A."/>
            <person name="Lipzen A."/>
            <person name="Lundell T."/>
            <person name="Morin E."/>
            <person name="Murat C."/>
            <person name="Sun H."/>
            <person name="Tunlid A."/>
            <person name="Henrissat B."/>
            <person name="Grigoriev I.V."/>
            <person name="Hibbett D.S."/>
            <person name="Martin F."/>
            <person name="Nordberg H.P."/>
            <person name="Cantor M.N."/>
            <person name="Hua S.X."/>
        </authorList>
    </citation>
    <scope>NUCLEOTIDE SEQUENCE [LARGE SCALE GENOMIC DNA]</scope>
    <source>
        <strain evidence="2 3">Marx 270</strain>
    </source>
</reference>
<organism evidence="2 3">
    <name type="scientific">Pisolithus tinctorius Marx 270</name>
    <dbReference type="NCBI Taxonomy" id="870435"/>
    <lineage>
        <taxon>Eukaryota</taxon>
        <taxon>Fungi</taxon>
        <taxon>Dikarya</taxon>
        <taxon>Basidiomycota</taxon>
        <taxon>Agaricomycotina</taxon>
        <taxon>Agaricomycetes</taxon>
        <taxon>Agaricomycetidae</taxon>
        <taxon>Boletales</taxon>
        <taxon>Sclerodermatineae</taxon>
        <taxon>Pisolithaceae</taxon>
        <taxon>Pisolithus</taxon>
    </lineage>
</organism>
<proteinExistence type="predicted"/>
<dbReference type="HOGENOM" id="CLU_045028_0_0_1"/>
<evidence type="ECO:0000313" key="3">
    <source>
        <dbReference type="Proteomes" id="UP000054217"/>
    </source>
</evidence>
<dbReference type="OrthoDB" id="6600758at2759"/>
<protein>
    <submittedName>
        <fullName evidence="2">Uncharacterized protein</fullName>
    </submittedName>
</protein>
<dbReference type="EMBL" id="KN831953">
    <property type="protein sequence ID" value="KIO10039.1"/>
    <property type="molecule type" value="Genomic_DNA"/>
</dbReference>
<name>A0A0C3PNP9_PISTI</name>
<dbReference type="InParanoid" id="A0A0C3PNP9"/>
<reference evidence="3" key="2">
    <citation type="submission" date="2015-01" db="EMBL/GenBank/DDBJ databases">
        <title>Evolutionary Origins and Diversification of the Mycorrhizal Mutualists.</title>
        <authorList>
            <consortium name="DOE Joint Genome Institute"/>
            <consortium name="Mycorrhizal Genomics Consortium"/>
            <person name="Kohler A."/>
            <person name="Kuo A."/>
            <person name="Nagy L.G."/>
            <person name="Floudas D."/>
            <person name="Copeland A."/>
            <person name="Barry K.W."/>
            <person name="Cichocki N."/>
            <person name="Veneault-Fourrey C."/>
            <person name="LaButti K."/>
            <person name="Lindquist E.A."/>
            <person name="Lipzen A."/>
            <person name="Lundell T."/>
            <person name="Morin E."/>
            <person name="Murat C."/>
            <person name="Riley R."/>
            <person name="Ohm R."/>
            <person name="Sun H."/>
            <person name="Tunlid A."/>
            <person name="Henrissat B."/>
            <person name="Grigoriev I.V."/>
            <person name="Hibbett D.S."/>
            <person name="Martin F."/>
        </authorList>
    </citation>
    <scope>NUCLEOTIDE SEQUENCE [LARGE SCALE GENOMIC DNA]</scope>
    <source>
        <strain evidence="3">Marx 270</strain>
    </source>
</reference>
<accession>A0A0C3PNP9</accession>
<evidence type="ECO:0000313" key="2">
    <source>
        <dbReference type="EMBL" id="KIO10039.1"/>
    </source>
</evidence>
<dbReference type="STRING" id="870435.A0A0C3PNP9"/>